<evidence type="ECO:0000256" key="1">
    <source>
        <dbReference type="ARBA" id="ARBA00004141"/>
    </source>
</evidence>
<dbReference type="OrthoDB" id="9046662at2759"/>
<organism evidence="12 13">
    <name type="scientific">Nematostella vectensis</name>
    <name type="common">Starlet sea anemone</name>
    <dbReference type="NCBI Taxonomy" id="45351"/>
    <lineage>
        <taxon>Eukaryota</taxon>
        <taxon>Metazoa</taxon>
        <taxon>Cnidaria</taxon>
        <taxon>Anthozoa</taxon>
        <taxon>Hexacorallia</taxon>
        <taxon>Actiniaria</taxon>
        <taxon>Edwardsiidae</taxon>
        <taxon>Nematostella</taxon>
    </lineage>
</organism>
<evidence type="ECO:0000256" key="4">
    <source>
        <dbReference type="ARBA" id="ARBA00022989"/>
    </source>
</evidence>
<evidence type="ECO:0000256" key="5">
    <source>
        <dbReference type="ARBA" id="ARBA00023040"/>
    </source>
</evidence>
<dbReference type="InterPro" id="IPR000276">
    <property type="entry name" value="GPCR_Rhodpsn"/>
</dbReference>
<evidence type="ECO:0000256" key="2">
    <source>
        <dbReference type="ARBA" id="ARBA00010663"/>
    </source>
</evidence>
<evidence type="ECO:0000313" key="13">
    <source>
        <dbReference type="Proteomes" id="UP000001593"/>
    </source>
</evidence>
<dbReference type="CDD" id="cd14993">
    <property type="entry name" value="7tmA_CCKR-like"/>
    <property type="match status" value="1"/>
</dbReference>
<evidence type="ECO:0000256" key="7">
    <source>
        <dbReference type="ARBA" id="ARBA00023170"/>
    </source>
</evidence>
<dbReference type="HOGENOM" id="CLU_009579_6_0_1"/>
<feature type="transmembrane region" description="Helical" evidence="10">
    <location>
        <begin position="73"/>
        <end position="93"/>
    </location>
</feature>
<evidence type="ECO:0000256" key="8">
    <source>
        <dbReference type="ARBA" id="ARBA00023224"/>
    </source>
</evidence>
<dbReference type="PRINTS" id="PR00237">
    <property type="entry name" value="GPCRRHODOPSN"/>
</dbReference>
<dbReference type="InterPro" id="IPR000611">
    <property type="entry name" value="NPY_rcpt"/>
</dbReference>
<dbReference type="GO" id="GO:0004930">
    <property type="term" value="F:G protein-coupled receptor activity"/>
    <property type="evidence" value="ECO:0000318"/>
    <property type="project" value="GO_Central"/>
</dbReference>
<feature type="transmembrane region" description="Helical" evidence="10">
    <location>
        <begin position="245"/>
        <end position="269"/>
    </location>
</feature>
<keyword evidence="7 9" id="KW-0675">Receptor</keyword>
<dbReference type="InParanoid" id="A7RR06"/>
<keyword evidence="13" id="KW-1185">Reference proteome</keyword>
<evidence type="ECO:0000256" key="3">
    <source>
        <dbReference type="ARBA" id="ARBA00022692"/>
    </source>
</evidence>
<keyword evidence="3 9" id="KW-0812">Transmembrane</keyword>
<name>A7RR06_NEMVE</name>
<dbReference type="GO" id="GO:0007186">
    <property type="term" value="P:G protein-coupled receptor signaling pathway"/>
    <property type="evidence" value="ECO:0000318"/>
    <property type="project" value="GO_Central"/>
</dbReference>
<dbReference type="KEGG" id="nve:5518122"/>
<dbReference type="PANTHER" id="PTHR45695:SF9">
    <property type="entry name" value="LEUCOKININ RECEPTOR"/>
    <property type="match status" value="1"/>
</dbReference>
<comment type="similarity">
    <text evidence="2 9">Belongs to the G-protein coupled receptor 1 family.</text>
</comment>
<protein>
    <recommendedName>
        <fullName evidence="11">G-protein coupled receptors family 1 profile domain-containing protein</fullName>
    </recommendedName>
</protein>
<gene>
    <name evidence="12" type="ORF">NEMVEDRAFT_v1g200814</name>
</gene>
<dbReference type="OMA" id="TICHENF"/>
<evidence type="ECO:0000259" key="11">
    <source>
        <dbReference type="PROSITE" id="PS50262"/>
    </source>
</evidence>
<dbReference type="FunFam" id="1.20.1070.10:FF:000445">
    <property type="entry name" value="Predicted protein"/>
    <property type="match status" value="1"/>
</dbReference>
<evidence type="ECO:0000256" key="9">
    <source>
        <dbReference type="RuleBase" id="RU000688"/>
    </source>
</evidence>
<evidence type="ECO:0000313" key="12">
    <source>
        <dbReference type="EMBL" id="EDO46084.1"/>
    </source>
</evidence>
<proteinExistence type="inferred from homology"/>
<evidence type="ECO:0000256" key="6">
    <source>
        <dbReference type="ARBA" id="ARBA00023136"/>
    </source>
</evidence>
<dbReference type="GO" id="GO:0005886">
    <property type="term" value="C:plasma membrane"/>
    <property type="evidence" value="ECO:0000318"/>
    <property type="project" value="GO_Central"/>
</dbReference>
<keyword evidence="8 9" id="KW-0807">Transducer</keyword>
<dbReference type="InterPro" id="IPR017452">
    <property type="entry name" value="GPCR_Rhodpsn_7TM"/>
</dbReference>
<dbReference type="GO" id="GO:0004983">
    <property type="term" value="F:neuropeptide Y receptor activity"/>
    <property type="evidence" value="ECO:0007669"/>
    <property type="project" value="InterPro"/>
</dbReference>
<dbReference type="AlphaFoldDB" id="A7RR06"/>
<dbReference type="Proteomes" id="UP000001593">
    <property type="component" value="Unassembled WGS sequence"/>
</dbReference>
<dbReference type="PhylomeDB" id="A7RR06"/>
<dbReference type="PRINTS" id="PR01012">
    <property type="entry name" value="NRPEPTIDEYR"/>
</dbReference>
<comment type="subcellular location">
    <subcellularLocation>
        <location evidence="1">Membrane</location>
        <topology evidence="1">Multi-pass membrane protein</topology>
    </subcellularLocation>
</comment>
<dbReference type="Pfam" id="PF00001">
    <property type="entry name" value="7tm_1"/>
    <property type="match status" value="1"/>
</dbReference>
<dbReference type="SUPFAM" id="SSF81321">
    <property type="entry name" value="Family A G protein-coupled receptor-like"/>
    <property type="match status" value="1"/>
</dbReference>
<accession>A7RR06</accession>
<keyword evidence="5 9" id="KW-0297">G-protein coupled receptor</keyword>
<keyword evidence="6 10" id="KW-0472">Membrane</keyword>
<sequence>MSNNSSYFNDSLARNTQGVFSHSGGDTGGESMTFKVLKLSLYALIFLISTVGNSLVCIVIARRRRMRTVTNYFILNLAIADLAITLICIPFDIPVQENGYKWPYGAFMCKIMYPLQTMCMFASIFTLVAVSLNRFWAIVYPLRQEMSKSQATIIIILIWFISSGLTVPYVTVLELKNGDDCSESWPEPGYRKAYTACIFVVQYLLPLTLIAFAYLKIGFELRKCVGTRTANSALERAKQEDTRKVVRMLIIVTLLFAMCVLPNNVMWLWLDFGNGNDYEHIWEMVAVTNIILFANSATNPVAYTICNERFREEFRLYFTCDPKIFHTMQTTIFKSFREESEDCSQAPKLFKNSEEVLLVTAKETVV</sequence>
<feature type="transmembrane region" description="Helical" evidence="10">
    <location>
        <begin position="113"/>
        <end position="132"/>
    </location>
</feature>
<dbReference type="Gene3D" id="1.20.1070.10">
    <property type="entry name" value="Rhodopsin 7-helix transmembrane proteins"/>
    <property type="match status" value="1"/>
</dbReference>
<feature type="transmembrane region" description="Helical" evidence="10">
    <location>
        <begin position="193"/>
        <end position="215"/>
    </location>
</feature>
<feature type="transmembrane region" description="Helical" evidence="10">
    <location>
        <begin position="39"/>
        <end position="61"/>
    </location>
</feature>
<keyword evidence="4 10" id="KW-1133">Transmembrane helix</keyword>
<dbReference type="eggNOG" id="KOG3656">
    <property type="taxonomic scope" value="Eukaryota"/>
</dbReference>
<dbReference type="PROSITE" id="PS50262">
    <property type="entry name" value="G_PROTEIN_RECEP_F1_2"/>
    <property type="match status" value="1"/>
</dbReference>
<dbReference type="STRING" id="45351.A7RR06"/>
<dbReference type="EMBL" id="DS469530">
    <property type="protein sequence ID" value="EDO46084.1"/>
    <property type="molecule type" value="Genomic_DNA"/>
</dbReference>
<evidence type="ECO:0000256" key="10">
    <source>
        <dbReference type="SAM" id="Phobius"/>
    </source>
</evidence>
<dbReference type="PROSITE" id="PS00237">
    <property type="entry name" value="G_PROTEIN_RECEP_F1_1"/>
    <property type="match status" value="1"/>
</dbReference>
<feature type="transmembrane region" description="Helical" evidence="10">
    <location>
        <begin position="153"/>
        <end position="173"/>
    </location>
</feature>
<dbReference type="PANTHER" id="PTHR45695">
    <property type="entry name" value="LEUCOKININ RECEPTOR-RELATED"/>
    <property type="match status" value="1"/>
</dbReference>
<dbReference type="GO" id="GO:0032870">
    <property type="term" value="P:cellular response to hormone stimulus"/>
    <property type="evidence" value="ECO:0000318"/>
    <property type="project" value="GO_Central"/>
</dbReference>
<feature type="transmembrane region" description="Helical" evidence="10">
    <location>
        <begin position="281"/>
        <end position="306"/>
    </location>
</feature>
<reference evidence="12 13" key="1">
    <citation type="journal article" date="2007" name="Science">
        <title>Sea anemone genome reveals ancestral eumetazoan gene repertoire and genomic organization.</title>
        <authorList>
            <person name="Putnam N.H."/>
            <person name="Srivastava M."/>
            <person name="Hellsten U."/>
            <person name="Dirks B."/>
            <person name="Chapman J."/>
            <person name="Salamov A."/>
            <person name="Terry A."/>
            <person name="Shapiro H."/>
            <person name="Lindquist E."/>
            <person name="Kapitonov V.V."/>
            <person name="Jurka J."/>
            <person name="Genikhovich G."/>
            <person name="Grigoriev I.V."/>
            <person name="Lucas S.M."/>
            <person name="Steele R.E."/>
            <person name="Finnerty J.R."/>
            <person name="Technau U."/>
            <person name="Martindale M.Q."/>
            <person name="Rokhsar D.S."/>
        </authorList>
    </citation>
    <scope>NUCLEOTIDE SEQUENCE [LARGE SCALE GENOMIC DNA]</scope>
    <source>
        <strain evidence="13">CH2 X CH6</strain>
    </source>
</reference>
<feature type="domain" description="G-protein coupled receptors family 1 profile" evidence="11">
    <location>
        <begin position="52"/>
        <end position="303"/>
    </location>
</feature>